<dbReference type="SUPFAM" id="SSF53697">
    <property type="entry name" value="SIS domain"/>
    <property type="match status" value="1"/>
</dbReference>
<feature type="active site" description="Proton donor" evidence="12">
    <location>
        <position position="86"/>
    </location>
</feature>
<dbReference type="GO" id="GO:0097173">
    <property type="term" value="P:N-acetylmuramic acid catabolic process"/>
    <property type="evidence" value="ECO:0007669"/>
    <property type="project" value="UniProtKB-UniPathway"/>
</dbReference>
<evidence type="ECO:0000256" key="10">
    <source>
        <dbReference type="ARBA" id="ARBA00077905"/>
    </source>
</evidence>
<proteinExistence type="inferred from homology"/>
<dbReference type="Gene3D" id="1.10.8.1080">
    <property type="match status" value="1"/>
</dbReference>
<organism evidence="14 15">
    <name type="scientific">Defluviitalea raffinosedens</name>
    <dbReference type="NCBI Taxonomy" id="1450156"/>
    <lineage>
        <taxon>Bacteria</taxon>
        <taxon>Bacillati</taxon>
        <taxon>Bacillota</taxon>
        <taxon>Clostridia</taxon>
        <taxon>Lachnospirales</taxon>
        <taxon>Defluviitaleaceae</taxon>
        <taxon>Defluviitalea</taxon>
    </lineage>
</organism>
<reference evidence="14 15" key="1">
    <citation type="submission" date="2019-12" db="EMBL/GenBank/DDBJ databases">
        <title>Defluviitalea raffinosedens, isolated from a biogas fermenter, genome sequencing and characterization.</title>
        <authorList>
            <person name="Rettenmaier R."/>
            <person name="Schneider M."/>
            <person name="Neuhaus K."/>
            <person name="Liebl W."/>
            <person name="Zverlov V."/>
        </authorList>
    </citation>
    <scope>NUCLEOTIDE SEQUENCE [LARGE SCALE GENOMIC DNA]</scope>
    <source>
        <strain evidence="14 15">249c-K6</strain>
    </source>
</reference>
<evidence type="ECO:0000256" key="7">
    <source>
        <dbReference type="ARBA" id="ARBA00061234"/>
    </source>
</evidence>
<dbReference type="GO" id="GO:0009254">
    <property type="term" value="P:peptidoglycan turnover"/>
    <property type="evidence" value="ECO:0007669"/>
    <property type="project" value="TreeGrafter"/>
</dbReference>
<dbReference type="NCBIfam" id="TIGR00274">
    <property type="entry name" value="N-acetylmuramic acid 6-phosphate etherase"/>
    <property type="match status" value="1"/>
</dbReference>
<dbReference type="NCBIfam" id="NF003915">
    <property type="entry name" value="PRK05441.1"/>
    <property type="match status" value="1"/>
</dbReference>
<dbReference type="InterPro" id="IPR040190">
    <property type="entry name" value="MURQ/GCKR"/>
</dbReference>
<dbReference type="GO" id="GO:0097367">
    <property type="term" value="F:carbohydrate derivative binding"/>
    <property type="evidence" value="ECO:0007669"/>
    <property type="project" value="InterPro"/>
</dbReference>
<comment type="subunit">
    <text evidence="1 12">Homodimer.</text>
</comment>
<dbReference type="Gene3D" id="3.40.50.10490">
    <property type="entry name" value="Glucose-6-phosphate isomerase like protein, domain 1"/>
    <property type="match status" value="1"/>
</dbReference>
<comment type="pathway">
    <text evidence="5">Amino-sugar metabolism; 1,6-anhydro-N-acetylmuramate degradation.</text>
</comment>
<evidence type="ECO:0000256" key="5">
    <source>
        <dbReference type="ARBA" id="ARBA00060595"/>
    </source>
</evidence>
<name>A0A7C8LDH1_9FIRM</name>
<evidence type="ECO:0000313" key="15">
    <source>
        <dbReference type="Proteomes" id="UP000483018"/>
    </source>
</evidence>
<dbReference type="PROSITE" id="PS01272">
    <property type="entry name" value="GCKR"/>
    <property type="match status" value="1"/>
</dbReference>
<dbReference type="FunFam" id="3.40.50.10490:FF:000014">
    <property type="entry name" value="N-acetylmuramic acid 6-phosphate etherase"/>
    <property type="match status" value="1"/>
</dbReference>
<evidence type="ECO:0000256" key="3">
    <source>
        <dbReference type="ARBA" id="ARBA00023277"/>
    </source>
</evidence>
<comment type="miscellaneous">
    <text evidence="12">A lyase-type mechanism (elimination/hydration) is suggested for the cleavage of the lactyl ether bond of MurNAc 6-phosphate, with the formation of an alpha,beta-unsaturated aldehyde intermediate with (E)-stereochemistry, followed by the syn addition of water to give product.</text>
</comment>
<dbReference type="PANTHER" id="PTHR10088">
    <property type="entry name" value="GLUCOKINASE REGULATORY PROTEIN"/>
    <property type="match status" value="1"/>
</dbReference>
<dbReference type="AlphaFoldDB" id="A0A7C8LDH1"/>
<dbReference type="InterPro" id="IPR046348">
    <property type="entry name" value="SIS_dom_sf"/>
</dbReference>
<keyword evidence="3 12" id="KW-0119">Carbohydrate metabolism</keyword>
<dbReference type="OrthoDB" id="9813395at2"/>
<sequence length="303" mass="32659">MNEIRIDHLKTESRNPRTLNLDTMSAMELLRIMNEEDQKVIDAVKEALPQIEKCVQLVIDALNKNGRLIYIGAGTSGRLGILDAVECVPTFSTTDEVIGIIAGGEKAFVKAVEGAEDSEELAAKDLDAVNLGENDVVVGIAASGRTPYVIGALKHAKKVGAKCVGIACNKNSLLAQYADVAIEVDAGPEILTGSTRLKAGTCQKLILNMISTASMVGIGKVYGNLMVDMKPTNLKLVERAKRIVMESTGCDLDTAAKTLEETDFSIKEAIVMILTGVPREEAQRRIIENKGFIRKCIENVTVD</sequence>
<dbReference type="GO" id="GO:0046348">
    <property type="term" value="P:amino sugar catabolic process"/>
    <property type="evidence" value="ECO:0007669"/>
    <property type="project" value="InterPro"/>
</dbReference>
<evidence type="ECO:0000256" key="9">
    <source>
        <dbReference type="ARBA" id="ARBA00070061"/>
    </source>
</evidence>
<evidence type="ECO:0000256" key="1">
    <source>
        <dbReference type="ARBA" id="ARBA00011738"/>
    </source>
</evidence>
<dbReference type="EC" id="4.2.1.126" evidence="8 12"/>
<dbReference type="FunFam" id="1.10.8.1080:FF:000001">
    <property type="entry name" value="N-acetylmuramic acid 6-phosphate etherase"/>
    <property type="match status" value="1"/>
</dbReference>
<gene>
    <name evidence="12 14" type="primary">murQ</name>
    <name evidence="14" type="ORF">GND95_05925</name>
</gene>
<dbReference type="InterPro" id="IPR001347">
    <property type="entry name" value="SIS_dom"/>
</dbReference>
<keyword evidence="15" id="KW-1185">Reference proteome</keyword>
<dbReference type="InterPro" id="IPR005486">
    <property type="entry name" value="Glucokinase_regulatory_CS"/>
</dbReference>
<dbReference type="NCBIfam" id="NF009222">
    <property type="entry name" value="PRK12570.1"/>
    <property type="match status" value="1"/>
</dbReference>
<feature type="domain" description="SIS" evidence="13">
    <location>
        <begin position="58"/>
        <end position="220"/>
    </location>
</feature>
<dbReference type="Pfam" id="PF22645">
    <property type="entry name" value="GKRP_SIS_N"/>
    <property type="match status" value="1"/>
</dbReference>
<evidence type="ECO:0000256" key="4">
    <source>
        <dbReference type="ARBA" id="ARBA00051747"/>
    </source>
</evidence>
<evidence type="ECO:0000256" key="2">
    <source>
        <dbReference type="ARBA" id="ARBA00023239"/>
    </source>
</evidence>
<evidence type="ECO:0000256" key="8">
    <source>
        <dbReference type="ARBA" id="ARBA00067056"/>
    </source>
</evidence>
<comment type="similarity">
    <text evidence="7 12">Belongs to the GCKR-like family. MurNAc-6-P etherase subfamily.</text>
</comment>
<feature type="active site" evidence="12">
    <location>
        <position position="116"/>
    </location>
</feature>
<dbReference type="Proteomes" id="UP000483018">
    <property type="component" value="Unassembled WGS sequence"/>
</dbReference>
<comment type="caution">
    <text evidence="14">The sequence shown here is derived from an EMBL/GenBank/DDBJ whole genome shotgun (WGS) entry which is preliminary data.</text>
</comment>
<dbReference type="GO" id="GO:0016803">
    <property type="term" value="F:ether hydrolase activity"/>
    <property type="evidence" value="ECO:0007669"/>
    <property type="project" value="TreeGrafter"/>
</dbReference>
<dbReference type="UniPathway" id="UPA00342"/>
<evidence type="ECO:0000256" key="11">
    <source>
        <dbReference type="ARBA" id="ARBA00084049"/>
    </source>
</evidence>
<dbReference type="PANTHER" id="PTHR10088:SF4">
    <property type="entry name" value="GLUCOKINASE REGULATORY PROTEIN"/>
    <property type="match status" value="1"/>
</dbReference>
<comment type="function">
    <text evidence="12">Specifically catalyzes the cleavage of the D-lactyl ether substituent of MurNAc 6-phosphate, producing GlcNAc 6-phosphate and D-lactate.</text>
</comment>
<dbReference type="HAMAP" id="MF_00068">
    <property type="entry name" value="MurQ"/>
    <property type="match status" value="1"/>
</dbReference>
<keyword evidence="2 12" id="KW-0456">Lyase</keyword>
<dbReference type="CDD" id="cd05007">
    <property type="entry name" value="SIS_Etherase"/>
    <property type="match status" value="1"/>
</dbReference>
<dbReference type="GO" id="GO:0016835">
    <property type="term" value="F:carbon-oxygen lyase activity"/>
    <property type="evidence" value="ECO:0007669"/>
    <property type="project" value="UniProtKB-UniRule"/>
</dbReference>
<evidence type="ECO:0000313" key="14">
    <source>
        <dbReference type="EMBL" id="KAE9634853.1"/>
    </source>
</evidence>
<dbReference type="RefSeq" id="WP_158739942.1">
    <property type="nucleotide sequence ID" value="NZ_JAFBEP010000026.1"/>
</dbReference>
<comment type="pathway">
    <text evidence="12">Amino-sugar metabolism; N-acetylmuramate degradation.</text>
</comment>
<evidence type="ECO:0000259" key="13">
    <source>
        <dbReference type="PROSITE" id="PS51464"/>
    </source>
</evidence>
<protein>
    <recommendedName>
        <fullName evidence="9 12">N-acetylmuramic acid 6-phosphate etherase</fullName>
        <shortName evidence="12">MurNAc-6-P etherase</shortName>
        <ecNumber evidence="8 12">4.2.1.126</ecNumber>
    </recommendedName>
    <alternativeName>
        <fullName evidence="11 12">N-acetylmuramic acid 6-phosphate hydrolase</fullName>
    </alternativeName>
    <alternativeName>
        <fullName evidence="10 12">N-acetylmuramic acid 6-phosphate lyase</fullName>
    </alternativeName>
</protein>
<comment type="pathway">
    <text evidence="6">Cell wall biogenesis.</text>
</comment>
<comment type="catalytic activity">
    <reaction evidence="4 12">
        <text>N-acetyl-D-muramate 6-phosphate + H2O = N-acetyl-D-glucosamine 6-phosphate + (R)-lactate</text>
        <dbReference type="Rhea" id="RHEA:26410"/>
        <dbReference type="ChEBI" id="CHEBI:15377"/>
        <dbReference type="ChEBI" id="CHEBI:16004"/>
        <dbReference type="ChEBI" id="CHEBI:57513"/>
        <dbReference type="ChEBI" id="CHEBI:58722"/>
        <dbReference type="EC" id="4.2.1.126"/>
    </reaction>
</comment>
<accession>A0A7C8LDH1</accession>
<dbReference type="InterPro" id="IPR005488">
    <property type="entry name" value="Etherase_MurQ"/>
</dbReference>
<dbReference type="EMBL" id="WSLF01000004">
    <property type="protein sequence ID" value="KAE9634853.1"/>
    <property type="molecule type" value="Genomic_DNA"/>
</dbReference>
<evidence type="ECO:0000256" key="6">
    <source>
        <dbReference type="ARBA" id="ARBA00060672"/>
    </source>
</evidence>
<evidence type="ECO:0000256" key="12">
    <source>
        <dbReference type="HAMAP-Rule" id="MF_00068"/>
    </source>
</evidence>
<dbReference type="PROSITE" id="PS51464">
    <property type="entry name" value="SIS"/>
    <property type="match status" value="1"/>
</dbReference>